<dbReference type="Proteomes" id="UP000479710">
    <property type="component" value="Unassembled WGS sequence"/>
</dbReference>
<proteinExistence type="predicted"/>
<accession>A0A6G1EUH4</accession>
<gene>
    <name evidence="2" type="ORF">E2562_038470</name>
</gene>
<comment type="caution">
    <text evidence="2">The sequence shown here is derived from an EMBL/GenBank/DDBJ whole genome shotgun (WGS) entry which is preliminary data.</text>
</comment>
<dbReference type="AlphaFoldDB" id="A0A6G1EUH4"/>
<keyword evidence="3" id="KW-1185">Reference proteome</keyword>
<evidence type="ECO:0000256" key="1">
    <source>
        <dbReference type="SAM" id="MobiDB-lite"/>
    </source>
</evidence>
<sequence>MEEARSGSGWDGEERSPAAMEGARSRSGCSITSSSPEEERSDDGVCKDRGCGSADFIPISGSSPCG</sequence>
<name>A0A6G1EUH4_9ORYZ</name>
<organism evidence="2 3">
    <name type="scientific">Oryza meyeriana var. granulata</name>
    <dbReference type="NCBI Taxonomy" id="110450"/>
    <lineage>
        <taxon>Eukaryota</taxon>
        <taxon>Viridiplantae</taxon>
        <taxon>Streptophyta</taxon>
        <taxon>Embryophyta</taxon>
        <taxon>Tracheophyta</taxon>
        <taxon>Spermatophyta</taxon>
        <taxon>Magnoliopsida</taxon>
        <taxon>Liliopsida</taxon>
        <taxon>Poales</taxon>
        <taxon>Poaceae</taxon>
        <taxon>BOP clade</taxon>
        <taxon>Oryzoideae</taxon>
        <taxon>Oryzeae</taxon>
        <taxon>Oryzinae</taxon>
        <taxon>Oryza</taxon>
        <taxon>Oryza meyeriana</taxon>
    </lineage>
</organism>
<reference evidence="2 3" key="1">
    <citation type="submission" date="2019-11" db="EMBL/GenBank/DDBJ databases">
        <title>Whole genome sequence of Oryza granulata.</title>
        <authorList>
            <person name="Li W."/>
        </authorList>
    </citation>
    <scope>NUCLEOTIDE SEQUENCE [LARGE SCALE GENOMIC DNA]</scope>
    <source>
        <strain evidence="3">cv. Menghai</strain>
        <tissue evidence="2">Leaf</tissue>
    </source>
</reference>
<evidence type="ECO:0000313" key="2">
    <source>
        <dbReference type="EMBL" id="KAF0928222.1"/>
    </source>
</evidence>
<protein>
    <submittedName>
        <fullName evidence="2">Uncharacterized protein</fullName>
    </submittedName>
</protein>
<feature type="region of interest" description="Disordered" evidence="1">
    <location>
        <begin position="1"/>
        <end position="66"/>
    </location>
</feature>
<feature type="compositionally biased region" description="Low complexity" evidence="1">
    <location>
        <begin position="25"/>
        <end position="35"/>
    </location>
</feature>
<dbReference type="EMBL" id="SPHZ02000003">
    <property type="protein sequence ID" value="KAF0928222.1"/>
    <property type="molecule type" value="Genomic_DNA"/>
</dbReference>
<evidence type="ECO:0000313" key="3">
    <source>
        <dbReference type="Proteomes" id="UP000479710"/>
    </source>
</evidence>